<evidence type="ECO:0000256" key="7">
    <source>
        <dbReference type="SAM" id="Phobius"/>
    </source>
</evidence>
<keyword evidence="5 7" id="KW-1133">Transmembrane helix</keyword>
<comment type="similarity">
    <text evidence="2">Belongs to the bacterial sugar transferase family.</text>
</comment>
<dbReference type="Pfam" id="PF02397">
    <property type="entry name" value="Bac_transf"/>
    <property type="match status" value="1"/>
</dbReference>
<dbReference type="GO" id="GO:0016780">
    <property type="term" value="F:phosphotransferase activity, for other substituted phosphate groups"/>
    <property type="evidence" value="ECO:0007669"/>
    <property type="project" value="TreeGrafter"/>
</dbReference>
<evidence type="ECO:0000256" key="1">
    <source>
        <dbReference type="ARBA" id="ARBA00004141"/>
    </source>
</evidence>
<feature type="transmembrane region" description="Helical" evidence="7">
    <location>
        <begin position="112"/>
        <end position="132"/>
    </location>
</feature>
<evidence type="ECO:0000256" key="4">
    <source>
        <dbReference type="ARBA" id="ARBA00022692"/>
    </source>
</evidence>
<evidence type="ECO:0000256" key="6">
    <source>
        <dbReference type="ARBA" id="ARBA00023136"/>
    </source>
</evidence>
<feature type="transmembrane region" description="Helical" evidence="7">
    <location>
        <begin position="138"/>
        <end position="160"/>
    </location>
</feature>
<dbReference type="Proteomes" id="UP000065807">
    <property type="component" value="Chromosome"/>
</dbReference>
<sequence>MEPSYGVPDFLAIREQNEGEGQNVSYPPVTEARRMTYTRNARQRWLYDVLGIAGDGTASVLAIMLASYTAWYTVEVWRQRLIWPDVAVLWAMIVIGKAWLLRRPNRTPMDQLRAATLWVGAVYGAVMAYVLLARSYYSRSFLLVSLVVLLLWQMIDILLLRPRTSPTRLAAVPSSIMDKLSVLPGLDLVPLSGPRLHEPVAGLVVDMHEALPPEWQRFVAECAASGLPVYHAAAVYETASTRVPLSHLSDGWVGDLFNGPATYLPLKRFVDVAAVLVTLPVTVPICLLTALAIKLDSAGPLLFWQDRVGQRGQVFRLVKFRSMRVDAESDGARFALDGDHRITRVGRVIRRLRVDELPQLWNVLRGEMSLIGPRPEQVSFVREFERKIPFYSWRHRVKPGITGWAQVQQGYAAGLEDTTEKLEYDLYYVKHVSFWLDLSIALKTIRVMLTGRGAR</sequence>
<evidence type="ECO:0000256" key="2">
    <source>
        <dbReference type="ARBA" id="ARBA00006464"/>
    </source>
</evidence>
<keyword evidence="3 9" id="KW-0808">Transferase</keyword>
<comment type="subcellular location">
    <subcellularLocation>
        <location evidence="1">Membrane</location>
        <topology evidence="1">Multi-pass membrane protein</topology>
    </subcellularLocation>
</comment>
<dbReference type="InterPro" id="IPR003362">
    <property type="entry name" value="Bact_transf"/>
</dbReference>
<keyword evidence="6 7" id="KW-0472">Membrane</keyword>
<reference evidence="10" key="1">
    <citation type="submission" date="2015-07" db="EMBL/GenBank/DDBJ databases">
        <title>Complete genome sequence and phylogenetic analysis of Limnochorda pilosa.</title>
        <authorList>
            <person name="Watanabe M."/>
            <person name="Kojima H."/>
            <person name="Fukui M."/>
        </authorList>
    </citation>
    <scope>NUCLEOTIDE SEQUENCE [LARGE SCALE GENOMIC DNA]</scope>
    <source>
        <strain evidence="10">HC45</strain>
    </source>
</reference>
<dbReference type="EMBL" id="AP014924">
    <property type="protein sequence ID" value="BAS28084.1"/>
    <property type="molecule type" value="Genomic_DNA"/>
</dbReference>
<evidence type="ECO:0000313" key="10">
    <source>
        <dbReference type="Proteomes" id="UP000065807"/>
    </source>
</evidence>
<feature type="transmembrane region" description="Helical" evidence="7">
    <location>
        <begin position="45"/>
        <end position="69"/>
    </location>
</feature>
<keyword evidence="4 7" id="KW-0812">Transmembrane</keyword>
<dbReference type="NCBIfam" id="TIGR03025">
    <property type="entry name" value="EPS_sugtrans"/>
    <property type="match status" value="1"/>
</dbReference>
<keyword evidence="10" id="KW-1185">Reference proteome</keyword>
<dbReference type="InterPro" id="IPR017475">
    <property type="entry name" value="EPS_sugar_tfrase"/>
</dbReference>
<dbReference type="PANTHER" id="PTHR30576">
    <property type="entry name" value="COLANIC BIOSYNTHESIS UDP-GLUCOSE LIPID CARRIER TRANSFERASE"/>
    <property type="match status" value="1"/>
</dbReference>
<name>A0A0K2SMN2_LIMPI</name>
<evidence type="ECO:0000313" key="9">
    <source>
        <dbReference type="EMBL" id="BAS28084.1"/>
    </source>
</evidence>
<reference evidence="10" key="2">
    <citation type="journal article" date="2016" name="Int. J. Syst. Evol. Microbiol.">
        <title>Complete genome sequence and cell structure of Limnochorda pilosa, a Gram-negative spore-former within the phylum Firmicutes.</title>
        <authorList>
            <person name="Watanabe M."/>
            <person name="Kojima H."/>
            <person name="Fukui M."/>
        </authorList>
    </citation>
    <scope>NUCLEOTIDE SEQUENCE [LARGE SCALE GENOMIC DNA]</scope>
    <source>
        <strain evidence="10">HC45</strain>
    </source>
</reference>
<dbReference type="PANTHER" id="PTHR30576:SF0">
    <property type="entry name" value="UNDECAPRENYL-PHOSPHATE N-ACETYLGALACTOSAMINYL 1-PHOSPHATE TRANSFERASE-RELATED"/>
    <property type="match status" value="1"/>
</dbReference>
<dbReference type="AlphaFoldDB" id="A0A0K2SMN2"/>
<gene>
    <name evidence="9" type="ORF">LIP_2243</name>
</gene>
<feature type="domain" description="Bacterial sugar transferase" evidence="8">
    <location>
        <begin position="267"/>
        <end position="449"/>
    </location>
</feature>
<organism evidence="9 10">
    <name type="scientific">Limnochorda pilosa</name>
    <dbReference type="NCBI Taxonomy" id="1555112"/>
    <lineage>
        <taxon>Bacteria</taxon>
        <taxon>Bacillati</taxon>
        <taxon>Bacillota</taxon>
        <taxon>Limnochordia</taxon>
        <taxon>Limnochordales</taxon>
        <taxon>Limnochordaceae</taxon>
        <taxon>Limnochorda</taxon>
    </lineage>
</organism>
<dbReference type="KEGG" id="lpil:LIP_2243"/>
<feature type="transmembrane region" description="Helical" evidence="7">
    <location>
        <begin position="81"/>
        <end position="100"/>
    </location>
</feature>
<dbReference type="STRING" id="1555112.LIP_2243"/>
<protein>
    <submittedName>
        <fullName evidence="9">Glycosyl transferase</fullName>
    </submittedName>
</protein>
<evidence type="ECO:0000259" key="8">
    <source>
        <dbReference type="Pfam" id="PF02397"/>
    </source>
</evidence>
<accession>A0A0K2SMN2</accession>
<evidence type="ECO:0000256" key="5">
    <source>
        <dbReference type="ARBA" id="ARBA00022989"/>
    </source>
</evidence>
<feature type="transmembrane region" description="Helical" evidence="7">
    <location>
        <begin position="272"/>
        <end position="293"/>
    </location>
</feature>
<dbReference type="GO" id="GO:0016020">
    <property type="term" value="C:membrane"/>
    <property type="evidence" value="ECO:0007669"/>
    <property type="project" value="UniProtKB-SubCell"/>
</dbReference>
<proteinExistence type="inferred from homology"/>
<evidence type="ECO:0000256" key="3">
    <source>
        <dbReference type="ARBA" id="ARBA00022679"/>
    </source>
</evidence>